<gene>
    <name evidence="6" type="ORF">DES52_12246</name>
</gene>
<dbReference type="InterPro" id="IPR050109">
    <property type="entry name" value="HTH-type_TetR-like_transc_reg"/>
</dbReference>
<dbReference type="Gene3D" id="1.10.357.10">
    <property type="entry name" value="Tetracycline Repressor, domain 2"/>
    <property type="match status" value="1"/>
</dbReference>
<sequence length="189" mass="20709">MFAAHGVHASLEAVAERAGVGIATLYRRFPTRADLVGALYDEEYTEYGTALDEALAFDDAWRGLEHYFERVCQHQASHAGLPDALTTTLPGNRHLEAGRARLREQMSQLIARAQQQGTLRADVTPEDLAFVLIGTGAVVAATSPVAPNAWRRHLALTLDGFRAEGARTLPVPPLSQRQLFRAMLRRGLP</sequence>
<name>A0A318SCS0_9DEIO</name>
<dbReference type="InterPro" id="IPR009057">
    <property type="entry name" value="Homeodomain-like_sf"/>
</dbReference>
<keyword evidence="1" id="KW-0805">Transcription regulation</keyword>
<dbReference type="InterPro" id="IPR036271">
    <property type="entry name" value="Tet_transcr_reg_TetR-rel_C_sf"/>
</dbReference>
<reference evidence="6 7" key="1">
    <citation type="submission" date="2018-06" db="EMBL/GenBank/DDBJ databases">
        <title>Genomic Encyclopedia of Type Strains, Phase IV (KMG-IV): sequencing the most valuable type-strain genomes for metagenomic binning, comparative biology and taxonomic classification.</title>
        <authorList>
            <person name="Goeker M."/>
        </authorList>
    </citation>
    <scope>NUCLEOTIDE SEQUENCE [LARGE SCALE GENOMIC DNA]</scope>
    <source>
        <strain evidence="6 7">DSM 18048</strain>
    </source>
</reference>
<evidence type="ECO:0000259" key="5">
    <source>
        <dbReference type="PROSITE" id="PS50977"/>
    </source>
</evidence>
<protein>
    <submittedName>
        <fullName evidence="6">TetR family transcriptional regulator</fullName>
    </submittedName>
</protein>
<evidence type="ECO:0000256" key="4">
    <source>
        <dbReference type="PROSITE-ProRule" id="PRU00335"/>
    </source>
</evidence>
<comment type="caution">
    <text evidence="6">The sequence shown here is derived from an EMBL/GenBank/DDBJ whole genome shotgun (WGS) entry which is preliminary data.</text>
</comment>
<evidence type="ECO:0000313" key="6">
    <source>
        <dbReference type="EMBL" id="PYE49500.1"/>
    </source>
</evidence>
<organism evidence="6 7">
    <name type="scientific">Deinococcus yavapaiensis KR-236</name>
    <dbReference type="NCBI Taxonomy" id="694435"/>
    <lineage>
        <taxon>Bacteria</taxon>
        <taxon>Thermotogati</taxon>
        <taxon>Deinococcota</taxon>
        <taxon>Deinococci</taxon>
        <taxon>Deinococcales</taxon>
        <taxon>Deinococcaceae</taxon>
        <taxon>Deinococcus</taxon>
    </lineage>
</organism>
<dbReference type="AlphaFoldDB" id="A0A318SCS0"/>
<dbReference type="Pfam" id="PF21597">
    <property type="entry name" value="TetR_C_43"/>
    <property type="match status" value="1"/>
</dbReference>
<dbReference type="GO" id="GO:0003700">
    <property type="term" value="F:DNA-binding transcription factor activity"/>
    <property type="evidence" value="ECO:0007669"/>
    <property type="project" value="TreeGrafter"/>
</dbReference>
<evidence type="ECO:0000256" key="2">
    <source>
        <dbReference type="ARBA" id="ARBA00023125"/>
    </source>
</evidence>
<evidence type="ECO:0000256" key="3">
    <source>
        <dbReference type="ARBA" id="ARBA00023163"/>
    </source>
</evidence>
<dbReference type="Proteomes" id="UP000248326">
    <property type="component" value="Unassembled WGS sequence"/>
</dbReference>
<keyword evidence="7" id="KW-1185">Reference proteome</keyword>
<keyword evidence="2 4" id="KW-0238">DNA-binding</keyword>
<keyword evidence="3" id="KW-0804">Transcription</keyword>
<feature type="DNA-binding region" description="H-T-H motif" evidence="4">
    <location>
        <begin position="10"/>
        <end position="29"/>
    </location>
</feature>
<dbReference type="PROSITE" id="PS50977">
    <property type="entry name" value="HTH_TETR_2"/>
    <property type="match status" value="1"/>
</dbReference>
<dbReference type="Pfam" id="PF00440">
    <property type="entry name" value="TetR_N"/>
    <property type="match status" value="1"/>
</dbReference>
<dbReference type="SUPFAM" id="SSF46689">
    <property type="entry name" value="Homeodomain-like"/>
    <property type="match status" value="1"/>
</dbReference>
<feature type="domain" description="HTH tetR-type" evidence="5">
    <location>
        <begin position="1"/>
        <end position="47"/>
    </location>
</feature>
<dbReference type="InterPro" id="IPR049445">
    <property type="entry name" value="TetR_SbtR-like_C"/>
</dbReference>
<proteinExistence type="predicted"/>
<dbReference type="EMBL" id="QJSX01000022">
    <property type="protein sequence ID" value="PYE49500.1"/>
    <property type="molecule type" value="Genomic_DNA"/>
</dbReference>
<evidence type="ECO:0000256" key="1">
    <source>
        <dbReference type="ARBA" id="ARBA00023015"/>
    </source>
</evidence>
<accession>A0A318SCS0</accession>
<dbReference type="GO" id="GO:0000976">
    <property type="term" value="F:transcription cis-regulatory region binding"/>
    <property type="evidence" value="ECO:0007669"/>
    <property type="project" value="TreeGrafter"/>
</dbReference>
<dbReference type="InterPro" id="IPR001647">
    <property type="entry name" value="HTH_TetR"/>
</dbReference>
<evidence type="ECO:0000313" key="7">
    <source>
        <dbReference type="Proteomes" id="UP000248326"/>
    </source>
</evidence>
<dbReference type="SUPFAM" id="SSF48498">
    <property type="entry name" value="Tetracyclin repressor-like, C-terminal domain"/>
    <property type="match status" value="1"/>
</dbReference>
<dbReference type="PANTHER" id="PTHR30055">
    <property type="entry name" value="HTH-TYPE TRANSCRIPTIONAL REGULATOR RUTR"/>
    <property type="match status" value="1"/>
</dbReference>
<dbReference type="PANTHER" id="PTHR30055:SF234">
    <property type="entry name" value="HTH-TYPE TRANSCRIPTIONAL REGULATOR BETI"/>
    <property type="match status" value="1"/>
</dbReference>